<dbReference type="InterPro" id="IPR013083">
    <property type="entry name" value="Znf_RING/FYVE/PHD"/>
</dbReference>
<evidence type="ECO:0000259" key="11">
    <source>
        <dbReference type="PROSITE" id="PS51292"/>
    </source>
</evidence>
<evidence type="ECO:0000256" key="3">
    <source>
        <dbReference type="ARBA" id="ARBA00022692"/>
    </source>
</evidence>
<evidence type="ECO:0000256" key="5">
    <source>
        <dbReference type="ARBA" id="ARBA00022771"/>
    </source>
</evidence>
<dbReference type="PANTHER" id="PTHR46065:SF3">
    <property type="entry name" value="FI20425P1"/>
    <property type="match status" value="1"/>
</dbReference>
<dbReference type="Proteomes" id="UP000215902">
    <property type="component" value="Unassembled WGS sequence"/>
</dbReference>
<keyword evidence="6" id="KW-0833">Ubl conjugation pathway</keyword>
<keyword evidence="2" id="KW-0808">Transferase</keyword>
<evidence type="ECO:0000313" key="13">
    <source>
        <dbReference type="Proteomes" id="UP000215902"/>
    </source>
</evidence>
<evidence type="ECO:0000256" key="7">
    <source>
        <dbReference type="ARBA" id="ARBA00022833"/>
    </source>
</evidence>
<dbReference type="SMART" id="SM00744">
    <property type="entry name" value="RINGv"/>
    <property type="match status" value="1"/>
</dbReference>
<dbReference type="GO" id="GO:0008270">
    <property type="term" value="F:zinc ion binding"/>
    <property type="evidence" value="ECO:0007669"/>
    <property type="project" value="UniProtKB-KW"/>
</dbReference>
<dbReference type="InterPro" id="IPR011016">
    <property type="entry name" value="Znf_RING-CH"/>
</dbReference>
<dbReference type="EMBL" id="NIVC01001071">
    <property type="protein sequence ID" value="PAA72646.1"/>
    <property type="molecule type" value="Genomic_DNA"/>
</dbReference>
<reference evidence="12 13" key="1">
    <citation type="submission" date="2017-06" db="EMBL/GenBank/DDBJ databases">
        <title>A platform for efficient transgenesis in Macrostomum lignano, a flatworm model organism for stem cell research.</title>
        <authorList>
            <person name="Berezikov E."/>
        </authorList>
    </citation>
    <scope>NUCLEOTIDE SEQUENCE [LARGE SCALE GENOMIC DNA]</scope>
    <source>
        <strain evidence="12">DV1</strain>
        <tissue evidence="12">Whole organism</tissue>
    </source>
</reference>
<gene>
    <name evidence="12" type="ORF">BOX15_Mlig017079g1</name>
</gene>
<comment type="subcellular location">
    <subcellularLocation>
        <location evidence="1">Membrane</location>
        <topology evidence="1">Multi-pass membrane protein</topology>
    </subcellularLocation>
</comment>
<name>A0A267FFW0_9PLAT</name>
<organism evidence="12 13">
    <name type="scientific">Macrostomum lignano</name>
    <dbReference type="NCBI Taxonomy" id="282301"/>
    <lineage>
        <taxon>Eukaryota</taxon>
        <taxon>Metazoa</taxon>
        <taxon>Spiralia</taxon>
        <taxon>Lophotrochozoa</taxon>
        <taxon>Platyhelminthes</taxon>
        <taxon>Rhabditophora</taxon>
        <taxon>Macrostomorpha</taxon>
        <taxon>Macrostomida</taxon>
        <taxon>Macrostomidae</taxon>
        <taxon>Macrostomum</taxon>
    </lineage>
</organism>
<accession>A0A267FFW0</accession>
<feature type="domain" description="RING-CH-type" evidence="11">
    <location>
        <begin position="66"/>
        <end position="130"/>
    </location>
</feature>
<dbReference type="STRING" id="282301.A0A267FFW0"/>
<keyword evidence="9" id="KW-0472">Membrane</keyword>
<sequence length="174" mass="19504">ELMQASIFSLQIANTNKKKKMANESNATNNRPRSSATTATTARDRSRSPPKTIRSSSTKTATTVANAQSDDNRCRICRSSSADDNNQPLLSNLCNCRGSVGSAHADCVTNWLRRSLQIRCELCGAAYPLWVVPKRALARQHNLEMDALEHQQDMQWEERRLQLARRMSRGNSLN</sequence>
<keyword evidence="3" id="KW-0812">Transmembrane</keyword>
<dbReference type="PROSITE" id="PS51292">
    <property type="entry name" value="ZF_RING_CH"/>
    <property type="match status" value="1"/>
</dbReference>
<feature type="non-terminal residue" evidence="12">
    <location>
        <position position="1"/>
    </location>
</feature>
<evidence type="ECO:0000256" key="2">
    <source>
        <dbReference type="ARBA" id="ARBA00022679"/>
    </source>
</evidence>
<keyword evidence="7" id="KW-0862">Zinc</keyword>
<evidence type="ECO:0000256" key="6">
    <source>
        <dbReference type="ARBA" id="ARBA00022786"/>
    </source>
</evidence>
<dbReference type="Pfam" id="PF12906">
    <property type="entry name" value="RINGv"/>
    <property type="match status" value="1"/>
</dbReference>
<evidence type="ECO:0000256" key="9">
    <source>
        <dbReference type="ARBA" id="ARBA00023136"/>
    </source>
</evidence>
<dbReference type="Gene3D" id="3.30.40.10">
    <property type="entry name" value="Zinc/RING finger domain, C3HC4 (zinc finger)"/>
    <property type="match status" value="1"/>
</dbReference>
<evidence type="ECO:0000256" key="10">
    <source>
        <dbReference type="SAM" id="MobiDB-lite"/>
    </source>
</evidence>
<evidence type="ECO:0000256" key="4">
    <source>
        <dbReference type="ARBA" id="ARBA00022723"/>
    </source>
</evidence>
<evidence type="ECO:0000256" key="1">
    <source>
        <dbReference type="ARBA" id="ARBA00004141"/>
    </source>
</evidence>
<dbReference type="OrthoDB" id="6495498at2759"/>
<feature type="compositionally biased region" description="Polar residues" evidence="10">
    <location>
        <begin position="23"/>
        <end position="32"/>
    </location>
</feature>
<evidence type="ECO:0000313" key="12">
    <source>
        <dbReference type="EMBL" id="PAA72646.1"/>
    </source>
</evidence>
<dbReference type="GO" id="GO:0016740">
    <property type="term" value="F:transferase activity"/>
    <property type="evidence" value="ECO:0007669"/>
    <property type="project" value="UniProtKB-KW"/>
</dbReference>
<dbReference type="AlphaFoldDB" id="A0A267FFW0"/>
<dbReference type="SUPFAM" id="SSF57850">
    <property type="entry name" value="RING/U-box"/>
    <property type="match status" value="1"/>
</dbReference>
<keyword evidence="4" id="KW-0479">Metal-binding</keyword>
<keyword evidence="5" id="KW-0863">Zinc-finger</keyword>
<comment type="caution">
    <text evidence="12">The sequence shown here is derived from an EMBL/GenBank/DDBJ whole genome shotgun (WGS) entry which is preliminary data.</text>
</comment>
<feature type="region of interest" description="Disordered" evidence="10">
    <location>
        <begin position="16"/>
        <end position="66"/>
    </location>
</feature>
<evidence type="ECO:0000256" key="8">
    <source>
        <dbReference type="ARBA" id="ARBA00022989"/>
    </source>
</evidence>
<protein>
    <recommendedName>
        <fullName evidence="11">RING-CH-type domain-containing protein</fullName>
    </recommendedName>
</protein>
<feature type="compositionally biased region" description="Polar residues" evidence="10">
    <location>
        <begin position="53"/>
        <end position="66"/>
    </location>
</feature>
<dbReference type="GO" id="GO:0016020">
    <property type="term" value="C:membrane"/>
    <property type="evidence" value="ECO:0007669"/>
    <property type="project" value="UniProtKB-SubCell"/>
</dbReference>
<keyword evidence="8" id="KW-1133">Transmembrane helix</keyword>
<dbReference type="PANTHER" id="PTHR46065">
    <property type="entry name" value="E3 UBIQUITIN-PROTEIN LIGASE MARCH 2/3 FAMILY MEMBER"/>
    <property type="match status" value="1"/>
</dbReference>
<proteinExistence type="predicted"/>
<keyword evidence="13" id="KW-1185">Reference proteome</keyword>